<name>A0AAJ0A5E3_9PEZI</name>
<keyword evidence="2" id="KW-1185">Reference proteome</keyword>
<sequence length="176" mass="20223">MRRLRYFTTRNLHKPNIRRRFLYFRCHPRSCRQLGAFKWSTSRVCTQCRTAPIALRHRIANALVPESPIMGPTHPVRNADSCSPGPLAFLIGRGRNGNESHRPISDLNGCFPWPTCPSTDWFLQLVKRDHVRWHHDAELLQCCTSRSVSPRLAVSVGMRLIELRTDILGYDALVPP</sequence>
<proteinExistence type="predicted"/>
<dbReference type="Proteomes" id="UP001243989">
    <property type="component" value="Unassembled WGS sequence"/>
</dbReference>
<dbReference type="RefSeq" id="XP_060450954.1">
    <property type="nucleotide sequence ID" value="XM_060596480.1"/>
</dbReference>
<dbReference type="EMBL" id="JAHMHQ010000002">
    <property type="protein sequence ID" value="KAK1654910.1"/>
    <property type="molecule type" value="Genomic_DNA"/>
</dbReference>
<evidence type="ECO:0000313" key="2">
    <source>
        <dbReference type="Proteomes" id="UP001243989"/>
    </source>
</evidence>
<dbReference type="AlphaFoldDB" id="A0AAJ0A5E3"/>
<comment type="caution">
    <text evidence="1">The sequence shown here is derived from an EMBL/GenBank/DDBJ whole genome shotgun (WGS) entry which is preliminary data.</text>
</comment>
<evidence type="ECO:0000313" key="1">
    <source>
        <dbReference type="EMBL" id="KAK1654910.1"/>
    </source>
</evidence>
<gene>
    <name evidence="1" type="ORF">BDP81DRAFT_90731</name>
</gene>
<protein>
    <submittedName>
        <fullName evidence="1">Uncharacterized protein</fullName>
    </submittedName>
</protein>
<dbReference type="GeneID" id="85481342"/>
<reference evidence="1" key="1">
    <citation type="submission" date="2021-06" db="EMBL/GenBank/DDBJ databases">
        <title>Comparative genomics, transcriptomics and evolutionary studies reveal genomic signatures of adaptation to plant cell wall in hemibiotrophic fungi.</title>
        <authorList>
            <consortium name="DOE Joint Genome Institute"/>
            <person name="Baroncelli R."/>
            <person name="Diaz J.F."/>
            <person name="Benocci T."/>
            <person name="Peng M."/>
            <person name="Battaglia E."/>
            <person name="Haridas S."/>
            <person name="Andreopoulos W."/>
            <person name="Labutti K."/>
            <person name="Pangilinan J."/>
            <person name="Floch G.L."/>
            <person name="Makela M.R."/>
            <person name="Henrissat B."/>
            <person name="Grigoriev I.V."/>
            <person name="Crouch J.A."/>
            <person name="De Vries R.P."/>
            <person name="Sukno S.A."/>
            <person name="Thon M.R."/>
        </authorList>
    </citation>
    <scope>NUCLEOTIDE SEQUENCE</scope>
    <source>
        <strain evidence="1">CBS 102054</strain>
    </source>
</reference>
<organism evidence="1 2">
    <name type="scientific">Colletotrichum phormii</name>
    <dbReference type="NCBI Taxonomy" id="359342"/>
    <lineage>
        <taxon>Eukaryota</taxon>
        <taxon>Fungi</taxon>
        <taxon>Dikarya</taxon>
        <taxon>Ascomycota</taxon>
        <taxon>Pezizomycotina</taxon>
        <taxon>Sordariomycetes</taxon>
        <taxon>Hypocreomycetidae</taxon>
        <taxon>Glomerellales</taxon>
        <taxon>Glomerellaceae</taxon>
        <taxon>Colletotrichum</taxon>
        <taxon>Colletotrichum acutatum species complex</taxon>
    </lineage>
</organism>
<accession>A0AAJ0A5E3</accession>